<reference evidence="5" key="1">
    <citation type="submission" date="2016-10" db="EMBL/GenBank/DDBJ databases">
        <authorList>
            <person name="Varghese N."/>
            <person name="Submissions S."/>
        </authorList>
    </citation>
    <scope>NUCLEOTIDE SEQUENCE [LARGE SCALE GENOMIC DNA]</scope>
    <source>
        <strain evidence="5">CGMCC 4.3568</strain>
    </source>
</reference>
<feature type="compositionally biased region" description="Low complexity" evidence="2">
    <location>
        <begin position="31"/>
        <end position="49"/>
    </location>
</feature>
<dbReference type="GO" id="GO:0046872">
    <property type="term" value="F:metal ion binding"/>
    <property type="evidence" value="ECO:0007669"/>
    <property type="project" value="InterPro"/>
</dbReference>
<dbReference type="RefSeq" id="WP_091674467.1">
    <property type="nucleotide sequence ID" value="NZ_FOKG01000010.1"/>
</dbReference>
<feature type="region of interest" description="Disordered" evidence="2">
    <location>
        <begin position="119"/>
        <end position="150"/>
    </location>
</feature>
<dbReference type="Gene3D" id="2.60.40.200">
    <property type="entry name" value="Superoxide dismutase, copper/zinc binding domain"/>
    <property type="match status" value="1"/>
</dbReference>
<dbReference type="SUPFAM" id="SSF49329">
    <property type="entry name" value="Cu,Zn superoxide dismutase-like"/>
    <property type="match status" value="1"/>
</dbReference>
<feature type="region of interest" description="Disordered" evidence="2">
    <location>
        <begin position="29"/>
        <end position="71"/>
    </location>
</feature>
<proteinExistence type="inferred from homology"/>
<dbReference type="InterPro" id="IPR036423">
    <property type="entry name" value="SOD-like_Cu/Zn_dom_sf"/>
</dbReference>
<dbReference type="EMBL" id="FOKG01000010">
    <property type="protein sequence ID" value="SFB41917.1"/>
    <property type="molecule type" value="Genomic_DNA"/>
</dbReference>
<dbReference type="OrthoDB" id="3297424at2"/>
<accession>A0A1I1AVK5</accession>
<dbReference type="Pfam" id="PF00080">
    <property type="entry name" value="Sod_Cu"/>
    <property type="match status" value="1"/>
</dbReference>
<dbReference type="AlphaFoldDB" id="A0A1I1AVK5"/>
<dbReference type="Proteomes" id="UP000243799">
    <property type="component" value="Unassembled WGS sequence"/>
</dbReference>
<evidence type="ECO:0000256" key="1">
    <source>
        <dbReference type="ARBA" id="ARBA00010457"/>
    </source>
</evidence>
<dbReference type="PROSITE" id="PS51257">
    <property type="entry name" value="PROKAR_LIPOPROTEIN"/>
    <property type="match status" value="1"/>
</dbReference>
<keyword evidence="5" id="KW-1185">Reference proteome</keyword>
<protein>
    <submittedName>
        <fullName evidence="4">Superoxide dismutase, Cu-Zn family</fullName>
    </submittedName>
</protein>
<evidence type="ECO:0000313" key="4">
    <source>
        <dbReference type="EMBL" id="SFB41917.1"/>
    </source>
</evidence>
<organism evidence="4 5">
    <name type="scientific">Amycolatopsis marina</name>
    <dbReference type="NCBI Taxonomy" id="490629"/>
    <lineage>
        <taxon>Bacteria</taxon>
        <taxon>Bacillati</taxon>
        <taxon>Actinomycetota</taxon>
        <taxon>Actinomycetes</taxon>
        <taxon>Pseudonocardiales</taxon>
        <taxon>Pseudonocardiaceae</taxon>
        <taxon>Amycolatopsis</taxon>
    </lineage>
</organism>
<dbReference type="GO" id="GO:0006801">
    <property type="term" value="P:superoxide metabolic process"/>
    <property type="evidence" value="ECO:0007669"/>
    <property type="project" value="InterPro"/>
</dbReference>
<dbReference type="STRING" id="490629.SAMN05216266_110214"/>
<evidence type="ECO:0000259" key="3">
    <source>
        <dbReference type="Pfam" id="PF00080"/>
    </source>
</evidence>
<feature type="domain" description="Superoxide dismutase copper/zinc binding" evidence="3">
    <location>
        <begin position="84"/>
        <end position="209"/>
    </location>
</feature>
<evidence type="ECO:0000256" key="2">
    <source>
        <dbReference type="SAM" id="MobiDB-lite"/>
    </source>
</evidence>
<evidence type="ECO:0000313" key="5">
    <source>
        <dbReference type="Proteomes" id="UP000243799"/>
    </source>
</evidence>
<dbReference type="InterPro" id="IPR001424">
    <property type="entry name" value="SOD_Cu_Zn_dom"/>
</dbReference>
<comment type="similarity">
    <text evidence="1">Belongs to the Cu-Zn superoxide dismutase family.</text>
</comment>
<gene>
    <name evidence="4" type="ORF">SAMN05216266_110214</name>
</gene>
<sequence length="216" mass="22649">MRRDQRISSSCRYAITLAAVGLLAVSCTDDSAPSANENEEAPAPATSATGSEVSMNGTLREVSDNTGDSITYDTELVPVGAVMRVESESENGSTTVELEIEGFLPDRGYAVHAHTEHCGPTGDKAGPHYQHKVDPQATPDDPSHDPTYANPQNEIWLDVVTNGEGNGETSTRVPFVFTDHAPNSVVVHEAATTRTGPGEAGKAGGRIACLTVPFGG</sequence>
<name>A0A1I1AVK5_9PSEU</name>